<evidence type="ECO:0008006" key="3">
    <source>
        <dbReference type="Google" id="ProtNLM"/>
    </source>
</evidence>
<name>A0A953L9Z9_9BACT</name>
<dbReference type="Proteomes" id="UP000753961">
    <property type="component" value="Unassembled WGS sequence"/>
</dbReference>
<protein>
    <recommendedName>
        <fullName evidence="3">N-acetylglutamate synthase</fullName>
    </recommendedName>
</protein>
<accession>A0A953L9Z9</accession>
<organism evidence="1 2">
    <name type="scientific">Membranihabitans marinus</name>
    <dbReference type="NCBI Taxonomy" id="1227546"/>
    <lineage>
        <taxon>Bacteria</taxon>
        <taxon>Pseudomonadati</taxon>
        <taxon>Bacteroidota</taxon>
        <taxon>Saprospiria</taxon>
        <taxon>Saprospirales</taxon>
        <taxon>Saprospiraceae</taxon>
        <taxon>Membranihabitans</taxon>
    </lineage>
</organism>
<gene>
    <name evidence="1" type="ORF">KUV50_08510</name>
</gene>
<sequence>MIPTTENSLPGLKNFSENFQTYRMICNLQSKSTQQPGCCTNVSSKHPRVADWLQIIKPTAYKVHKKMNYNNKRFSPVANTENGETSAQTIFEYKQNGNILTSQYSGGEIVKGHLIGLVDDQGNIEMRYHQVNKKGGLMTGICFSKPEILENGKIRLHETWEWTSGDLSKGKSVLEEL</sequence>
<dbReference type="EMBL" id="JAHVHU010000007">
    <property type="protein sequence ID" value="MBY5958168.1"/>
    <property type="molecule type" value="Genomic_DNA"/>
</dbReference>
<comment type="caution">
    <text evidence="1">The sequence shown here is derived from an EMBL/GenBank/DDBJ whole genome shotgun (WGS) entry which is preliminary data.</text>
</comment>
<proteinExistence type="predicted"/>
<keyword evidence="2" id="KW-1185">Reference proteome</keyword>
<reference evidence="1" key="1">
    <citation type="submission" date="2021-06" db="EMBL/GenBank/DDBJ databases">
        <title>44 bacteria genomes isolated from Dapeng, Shenzhen.</title>
        <authorList>
            <person name="Zheng W."/>
            <person name="Yu S."/>
            <person name="Huang Y."/>
        </authorList>
    </citation>
    <scope>NUCLEOTIDE SEQUENCE</scope>
    <source>
        <strain evidence="1">DP5N28-2</strain>
    </source>
</reference>
<dbReference type="AlphaFoldDB" id="A0A953L9Z9"/>
<dbReference type="Pfam" id="PF26421">
    <property type="entry name" value="Avidin_like"/>
    <property type="match status" value="1"/>
</dbReference>
<dbReference type="InterPro" id="IPR058595">
    <property type="entry name" value="Avidin-like"/>
</dbReference>
<evidence type="ECO:0000313" key="2">
    <source>
        <dbReference type="Proteomes" id="UP000753961"/>
    </source>
</evidence>
<evidence type="ECO:0000313" key="1">
    <source>
        <dbReference type="EMBL" id="MBY5958168.1"/>
    </source>
</evidence>